<feature type="domain" description="C-type lectin" evidence="1">
    <location>
        <begin position="221"/>
        <end position="333"/>
    </location>
</feature>
<dbReference type="EMBL" id="GG666744">
    <property type="protein sequence ID" value="EEN42158.1"/>
    <property type="molecule type" value="Genomic_DNA"/>
</dbReference>
<dbReference type="InterPro" id="IPR001304">
    <property type="entry name" value="C-type_lectin-like"/>
</dbReference>
<dbReference type="InParanoid" id="C3ZZ98"/>
<dbReference type="Pfam" id="PF00059">
    <property type="entry name" value="Lectin_C"/>
    <property type="match status" value="1"/>
</dbReference>
<organism>
    <name type="scientific">Branchiostoma floridae</name>
    <name type="common">Florida lancelet</name>
    <name type="synonym">Amphioxus</name>
    <dbReference type="NCBI Taxonomy" id="7739"/>
    <lineage>
        <taxon>Eukaryota</taxon>
        <taxon>Metazoa</taxon>
        <taxon>Chordata</taxon>
        <taxon>Cephalochordata</taxon>
        <taxon>Leptocardii</taxon>
        <taxon>Amphioxiformes</taxon>
        <taxon>Branchiostomatidae</taxon>
        <taxon>Branchiostoma</taxon>
    </lineage>
</organism>
<proteinExistence type="predicted"/>
<dbReference type="SMART" id="SM00034">
    <property type="entry name" value="CLECT"/>
    <property type="match status" value="1"/>
</dbReference>
<dbReference type="InterPro" id="IPR016187">
    <property type="entry name" value="CTDL_fold"/>
</dbReference>
<sequence length="354" mass="38592">MSAIGAAEGLSEAILSRKTPDEAATSYSMTGSTITLGKYRLLQPTMPLVFRTNNQSSSFVAVRNITALIGEANSAIHSIGAMNLLTRSRLYADAGDSEKVQSTVSRLRLFTDSGPLQTGNSGPLQTGSGNAPIEAVSERLEQFPVVEHPGTTEPPWKYAMQVHSFNVTEPGSSLHISLSELSRDVPVRLYLRRAKLPSREEFDRNITISTQGCPIIDYIRFNEVCYKSFTEEKTRTDASQACAADGGILAMPKDSATNAYLAGLQPVVRGRWLGLTDVNRDGRWVFEDGQTLTSSGFSNWHNRGDAGGCAAFWGTGSSWDPRRCSHRRGFICQLYGGIHFDVADMLGTHACKLM</sequence>
<dbReference type="PANTHER" id="PTHR22801:SF63">
    <property type="entry name" value="C-TYPE LECTIN DOMAIN-CONTAINING PROTEIN"/>
    <property type="match status" value="1"/>
</dbReference>
<evidence type="ECO:0000313" key="2">
    <source>
        <dbReference type="EMBL" id="EEN42158.1"/>
    </source>
</evidence>
<dbReference type="PANTHER" id="PTHR22801">
    <property type="entry name" value="LITHOSTATHINE"/>
    <property type="match status" value="1"/>
</dbReference>
<dbReference type="AlphaFoldDB" id="C3ZZ98"/>
<gene>
    <name evidence="2" type="ORF">BRAFLDRAFT_105925</name>
</gene>
<evidence type="ECO:0000259" key="1">
    <source>
        <dbReference type="PROSITE" id="PS50041"/>
    </source>
</evidence>
<accession>C3ZZ98</accession>
<reference evidence="2" key="1">
    <citation type="journal article" date="2008" name="Nature">
        <title>The amphioxus genome and the evolution of the chordate karyotype.</title>
        <authorList>
            <consortium name="US DOE Joint Genome Institute (JGI-PGF)"/>
            <person name="Putnam N.H."/>
            <person name="Butts T."/>
            <person name="Ferrier D.E.K."/>
            <person name="Furlong R.F."/>
            <person name="Hellsten U."/>
            <person name="Kawashima T."/>
            <person name="Robinson-Rechavi M."/>
            <person name="Shoguchi E."/>
            <person name="Terry A."/>
            <person name="Yu J.-K."/>
            <person name="Benito-Gutierrez E.L."/>
            <person name="Dubchak I."/>
            <person name="Garcia-Fernandez J."/>
            <person name="Gibson-Brown J.J."/>
            <person name="Grigoriev I.V."/>
            <person name="Horton A.C."/>
            <person name="de Jong P.J."/>
            <person name="Jurka J."/>
            <person name="Kapitonov V.V."/>
            <person name="Kohara Y."/>
            <person name="Kuroki Y."/>
            <person name="Lindquist E."/>
            <person name="Lucas S."/>
            <person name="Osoegawa K."/>
            <person name="Pennacchio L.A."/>
            <person name="Salamov A.A."/>
            <person name="Satou Y."/>
            <person name="Sauka-Spengler T."/>
            <person name="Schmutz J."/>
            <person name="Shin-I T."/>
            <person name="Toyoda A."/>
            <person name="Bronner-Fraser M."/>
            <person name="Fujiyama A."/>
            <person name="Holland L.Z."/>
            <person name="Holland P.W.H."/>
            <person name="Satoh N."/>
            <person name="Rokhsar D.S."/>
        </authorList>
    </citation>
    <scope>NUCLEOTIDE SEQUENCE [LARGE SCALE GENOMIC DNA]</scope>
    <source>
        <strain evidence="2">S238N-H82</strain>
        <tissue evidence="2">Testes</tissue>
    </source>
</reference>
<dbReference type="CDD" id="cd00037">
    <property type="entry name" value="CLECT"/>
    <property type="match status" value="1"/>
</dbReference>
<dbReference type="InterPro" id="IPR016186">
    <property type="entry name" value="C-type_lectin-like/link_sf"/>
</dbReference>
<name>C3ZZ98_BRAFL</name>
<dbReference type="InterPro" id="IPR050801">
    <property type="entry name" value="Ca-Dep_Lectins_ImmuneDev"/>
</dbReference>
<dbReference type="PROSITE" id="PS50041">
    <property type="entry name" value="C_TYPE_LECTIN_2"/>
    <property type="match status" value="1"/>
</dbReference>
<dbReference type="SUPFAM" id="SSF56436">
    <property type="entry name" value="C-type lectin-like"/>
    <property type="match status" value="1"/>
</dbReference>
<dbReference type="Gene3D" id="3.10.100.10">
    <property type="entry name" value="Mannose-Binding Protein A, subunit A"/>
    <property type="match status" value="1"/>
</dbReference>
<protein>
    <recommendedName>
        <fullName evidence="1">C-type lectin domain-containing protein</fullName>
    </recommendedName>
</protein>